<proteinExistence type="predicted"/>
<evidence type="ECO:0000313" key="3">
    <source>
        <dbReference type="EMBL" id="CEL95981.1"/>
    </source>
</evidence>
<feature type="signal peptide" evidence="2">
    <location>
        <begin position="1"/>
        <end position="27"/>
    </location>
</feature>
<sequence length="245" mass="26541">MTSVRMLLAGLLGVLAVGLLGLPLTHGKNLYTQEFHDDTDIEVPMEERMDAINDINNNPSAFVEAGSSAELSSGTHLQVSLAAIQQQLERGTASHKAAIAVHQAAIVTHQEALNAMEAAEQKINALTDPPKSEKLKKATSVGMGDEKLKYQKYLEKELARKQCSENDDKCKKKAKNGKSCGTGCKCWNKKCIPGPEYEKEISEQRRAAQGMHRKLKTSTTAGRTRRSSITDTIPEAPSASAGPGR</sequence>
<evidence type="ECO:0000313" key="4">
    <source>
        <dbReference type="Proteomes" id="UP000041254"/>
    </source>
</evidence>
<keyword evidence="4" id="KW-1185">Reference proteome</keyword>
<accession>A0A0G4EIY3</accession>
<dbReference type="VEuPathDB" id="CryptoDB:Vbra_7477"/>
<protein>
    <submittedName>
        <fullName evidence="3">Uncharacterized protein</fullName>
    </submittedName>
</protein>
<dbReference type="InParanoid" id="A0A0G4EIY3"/>
<feature type="compositionally biased region" description="Low complexity" evidence="1">
    <location>
        <begin position="217"/>
        <end position="230"/>
    </location>
</feature>
<feature type="chain" id="PRO_5005187835" evidence="2">
    <location>
        <begin position="28"/>
        <end position="245"/>
    </location>
</feature>
<evidence type="ECO:0000256" key="1">
    <source>
        <dbReference type="SAM" id="MobiDB-lite"/>
    </source>
</evidence>
<reference evidence="3 4" key="1">
    <citation type="submission" date="2014-11" db="EMBL/GenBank/DDBJ databases">
        <authorList>
            <person name="Zhu J."/>
            <person name="Qi W."/>
            <person name="Song R."/>
        </authorList>
    </citation>
    <scope>NUCLEOTIDE SEQUENCE [LARGE SCALE GENOMIC DNA]</scope>
</reference>
<dbReference type="PhylomeDB" id="A0A0G4EIY3"/>
<dbReference type="EMBL" id="CDMY01000242">
    <property type="protein sequence ID" value="CEL95981.1"/>
    <property type="molecule type" value="Genomic_DNA"/>
</dbReference>
<name>A0A0G4EIY3_VITBC</name>
<dbReference type="Proteomes" id="UP000041254">
    <property type="component" value="Unassembled WGS sequence"/>
</dbReference>
<evidence type="ECO:0000256" key="2">
    <source>
        <dbReference type="SAM" id="SignalP"/>
    </source>
</evidence>
<dbReference type="AlphaFoldDB" id="A0A0G4EIY3"/>
<keyword evidence="2" id="KW-0732">Signal</keyword>
<gene>
    <name evidence="3" type="ORF">Vbra_7477</name>
</gene>
<feature type="region of interest" description="Disordered" evidence="1">
    <location>
        <begin position="202"/>
        <end position="245"/>
    </location>
</feature>
<organism evidence="3 4">
    <name type="scientific">Vitrella brassicaformis (strain CCMP3155)</name>
    <dbReference type="NCBI Taxonomy" id="1169540"/>
    <lineage>
        <taxon>Eukaryota</taxon>
        <taxon>Sar</taxon>
        <taxon>Alveolata</taxon>
        <taxon>Colpodellida</taxon>
        <taxon>Vitrellaceae</taxon>
        <taxon>Vitrella</taxon>
    </lineage>
</organism>